<name>A0A838CW96_9BACI</name>
<keyword evidence="2" id="KW-1185">Reference proteome</keyword>
<evidence type="ECO:0000313" key="2">
    <source>
        <dbReference type="Proteomes" id="UP000571017"/>
    </source>
</evidence>
<organism evidence="1 2">
    <name type="scientific">Halobacillus locisalis</name>
    <dbReference type="NCBI Taxonomy" id="220753"/>
    <lineage>
        <taxon>Bacteria</taxon>
        <taxon>Bacillati</taxon>
        <taxon>Bacillota</taxon>
        <taxon>Bacilli</taxon>
        <taxon>Bacillales</taxon>
        <taxon>Bacillaceae</taxon>
        <taxon>Halobacillus</taxon>
    </lineage>
</organism>
<accession>A0A838CW96</accession>
<gene>
    <name evidence="1" type="ORF">H0266_15005</name>
</gene>
<dbReference type="AlphaFoldDB" id="A0A838CW96"/>
<proteinExistence type="predicted"/>
<sequence length="120" mass="14077">MSDYVIEHLTRYILQSLPEHQRALYTYVIDIEDHLADMVATEGEFMARLETDRPHQQAADHLGMTLFELLQSLKDIEEHISDRLEHMVREVSLIDCTHLKTRGNQQLFYVPLPRLEDSNS</sequence>
<dbReference type="EMBL" id="JACEFG010000003">
    <property type="protein sequence ID" value="MBA2176204.1"/>
    <property type="molecule type" value="Genomic_DNA"/>
</dbReference>
<comment type="caution">
    <text evidence="1">The sequence shown here is derived from an EMBL/GenBank/DDBJ whole genome shotgun (WGS) entry which is preliminary data.</text>
</comment>
<evidence type="ECO:0000313" key="1">
    <source>
        <dbReference type="EMBL" id="MBA2176204.1"/>
    </source>
</evidence>
<dbReference type="Proteomes" id="UP000571017">
    <property type="component" value="Unassembled WGS sequence"/>
</dbReference>
<dbReference type="RefSeq" id="WP_181473236.1">
    <property type="nucleotide sequence ID" value="NZ_JACEFG010000003.1"/>
</dbReference>
<protein>
    <submittedName>
        <fullName evidence="1">Uncharacterized protein</fullName>
    </submittedName>
</protein>
<reference evidence="1 2" key="1">
    <citation type="journal article" date="2004" name="Extremophiles">
        <title>Halobacillus locisalis sp. nov., a halophilic bacterium isolated from a marine solar saltern of the Yellow Sea in Korea.</title>
        <authorList>
            <person name="Yoon J.H."/>
            <person name="Kang K.H."/>
            <person name="Oh T.K."/>
            <person name="Park Y.H."/>
        </authorList>
    </citation>
    <scope>NUCLEOTIDE SEQUENCE [LARGE SCALE GENOMIC DNA]</scope>
    <source>
        <strain evidence="1 2">KCTC 3788</strain>
    </source>
</reference>